<evidence type="ECO:0000256" key="4">
    <source>
        <dbReference type="ARBA" id="ARBA00023136"/>
    </source>
</evidence>
<accession>A0A553HK68</accession>
<dbReference type="EMBL" id="VFLP01000091">
    <property type="protein sequence ID" value="TRX88333.1"/>
    <property type="molecule type" value="Genomic_DNA"/>
</dbReference>
<sequence length="550" mass="58577">MQGNMENAESIEMPQLKGAEEASNDEKTRHEQDDEQQTIISPTAGLLYPSSIKYWLALTTLCLGVFLITLDSTIVATAIPYITDEFNSLKDVGWYGSIYLITLCMSQLLFGKLASRYSIRWIYTGSMFVFLVGSALCGAAPNSPALIVGRAIAGLGSSGLLIVAYSVIPTLSPPEKRALSLGVISMSRSIAATAGPLIGGALTQKVSWRWTFYINLPLGAVIYVAFFLFITPPATTATAFTSFKDLLQTLDLPGLITLMPAVVTLLLALQWGGIDYPWSNGRIIALLVLSGVLAIAFVAIELWQGEKAVLPSRIFAQRSVSYASFYGFATSGAIYVLTFYLPEWFQGVKGVSPLLSSVYTLPWLITSVIVLLGSGAVMSKFGHADVWMFVGSVFGAVGSGLFTTFTPETSTGKWIGYQIIFAIGSSLFSVTPLIIAQSRLALRDIPVGTSMVTFAQLLGSSIFVSVAQAVFANNLAGNLRQLGISGVNAGSVASTGLTDLTKGLTGDAKNAVLLAINNALTNSWLLPIVLTSISVIGALGVEHRSPKQID</sequence>
<dbReference type="Gene3D" id="1.20.1250.20">
    <property type="entry name" value="MFS general substrate transporter like domains"/>
    <property type="match status" value="1"/>
</dbReference>
<feature type="transmembrane region" description="Helical" evidence="6">
    <location>
        <begin position="415"/>
        <end position="435"/>
    </location>
</feature>
<dbReference type="PROSITE" id="PS50850">
    <property type="entry name" value="MFS"/>
    <property type="match status" value="1"/>
</dbReference>
<dbReference type="PANTHER" id="PTHR23501">
    <property type="entry name" value="MAJOR FACILITATOR SUPERFAMILY"/>
    <property type="match status" value="1"/>
</dbReference>
<evidence type="ECO:0000256" key="2">
    <source>
        <dbReference type="ARBA" id="ARBA00022692"/>
    </source>
</evidence>
<evidence type="ECO:0000256" key="1">
    <source>
        <dbReference type="ARBA" id="ARBA00004141"/>
    </source>
</evidence>
<dbReference type="Pfam" id="PF07690">
    <property type="entry name" value="MFS_1"/>
    <property type="match status" value="1"/>
</dbReference>
<evidence type="ECO:0000313" key="9">
    <source>
        <dbReference type="Proteomes" id="UP000319160"/>
    </source>
</evidence>
<keyword evidence="2 6" id="KW-0812">Transmembrane</keyword>
<dbReference type="OrthoDB" id="10021397at2759"/>
<dbReference type="SUPFAM" id="SSF103473">
    <property type="entry name" value="MFS general substrate transporter"/>
    <property type="match status" value="1"/>
</dbReference>
<keyword evidence="9" id="KW-1185">Reference proteome</keyword>
<dbReference type="InterPro" id="IPR011701">
    <property type="entry name" value="MFS"/>
</dbReference>
<feature type="region of interest" description="Disordered" evidence="5">
    <location>
        <begin position="1"/>
        <end position="36"/>
    </location>
</feature>
<comment type="subcellular location">
    <subcellularLocation>
        <location evidence="1">Membrane</location>
        <topology evidence="1">Multi-pass membrane protein</topology>
    </subcellularLocation>
</comment>
<feature type="transmembrane region" description="Helical" evidence="6">
    <location>
        <begin position="54"/>
        <end position="82"/>
    </location>
</feature>
<organism evidence="8 9">
    <name type="scientific">Xylaria flabelliformis</name>
    <dbReference type="NCBI Taxonomy" id="2512241"/>
    <lineage>
        <taxon>Eukaryota</taxon>
        <taxon>Fungi</taxon>
        <taxon>Dikarya</taxon>
        <taxon>Ascomycota</taxon>
        <taxon>Pezizomycotina</taxon>
        <taxon>Sordariomycetes</taxon>
        <taxon>Xylariomycetidae</taxon>
        <taxon>Xylariales</taxon>
        <taxon>Xylariaceae</taxon>
        <taxon>Xylaria</taxon>
    </lineage>
</organism>
<dbReference type="CDD" id="cd17502">
    <property type="entry name" value="MFS_Azr1_MDR_like"/>
    <property type="match status" value="1"/>
</dbReference>
<dbReference type="GO" id="GO:0005886">
    <property type="term" value="C:plasma membrane"/>
    <property type="evidence" value="ECO:0007669"/>
    <property type="project" value="TreeGrafter"/>
</dbReference>
<dbReference type="GO" id="GO:0022857">
    <property type="term" value="F:transmembrane transporter activity"/>
    <property type="evidence" value="ECO:0007669"/>
    <property type="project" value="InterPro"/>
</dbReference>
<evidence type="ECO:0000256" key="3">
    <source>
        <dbReference type="ARBA" id="ARBA00022989"/>
    </source>
</evidence>
<keyword evidence="3 6" id="KW-1133">Transmembrane helix</keyword>
<comment type="caution">
    <text evidence="8">The sequence shown here is derived from an EMBL/GenBank/DDBJ whole genome shotgun (WGS) entry which is preliminary data.</text>
</comment>
<proteinExistence type="predicted"/>
<feature type="transmembrane region" description="Helical" evidence="6">
    <location>
        <begin position="252"/>
        <end position="271"/>
    </location>
</feature>
<dbReference type="InterPro" id="IPR036259">
    <property type="entry name" value="MFS_trans_sf"/>
</dbReference>
<reference evidence="9" key="1">
    <citation type="submission" date="2019-06" db="EMBL/GenBank/DDBJ databases">
        <title>Draft genome sequence of the griseofulvin-producing fungus Xylaria cubensis strain G536.</title>
        <authorList>
            <person name="Mead M.E."/>
            <person name="Raja H.A."/>
            <person name="Steenwyk J.L."/>
            <person name="Knowles S.L."/>
            <person name="Oberlies N.H."/>
            <person name="Rokas A."/>
        </authorList>
    </citation>
    <scope>NUCLEOTIDE SEQUENCE [LARGE SCALE GENOMIC DNA]</scope>
    <source>
        <strain evidence="9">G536</strain>
    </source>
</reference>
<evidence type="ECO:0000259" key="7">
    <source>
        <dbReference type="PROSITE" id="PS50850"/>
    </source>
</evidence>
<dbReference type="AlphaFoldDB" id="A0A553HK68"/>
<feature type="transmembrane region" description="Helical" evidence="6">
    <location>
        <begin position="361"/>
        <end position="379"/>
    </location>
</feature>
<feature type="transmembrane region" description="Helical" evidence="6">
    <location>
        <begin position="179"/>
        <end position="198"/>
    </location>
</feature>
<feature type="transmembrane region" description="Helical" evidence="6">
    <location>
        <begin position="147"/>
        <end position="167"/>
    </location>
</feature>
<feature type="transmembrane region" description="Helical" evidence="6">
    <location>
        <begin position="323"/>
        <end position="341"/>
    </location>
</feature>
<evidence type="ECO:0000256" key="5">
    <source>
        <dbReference type="SAM" id="MobiDB-lite"/>
    </source>
</evidence>
<feature type="compositionally biased region" description="Basic and acidic residues" evidence="5">
    <location>
        <begin position="18"/>
        <end position="32"/>
    </location>
</feature>
<feature type="transmembrane region" description="Helical" evidence="6">
    <location>
        <begin position="524"/>
        <end position="541"/>
    </location>
</feature>
<evidence type="ECO:0000313" key="8">
    <source>
        <dbReference type="EMBL" id="TRX88333.1"/>
    </source>
</evidence>
<feature type="transmembrane region" description="Helical" evidence="6">
    <location>
        <begin position="386"/>
        <end position="403"/>
    </location>
</feature>
<dbReference type="PANTHER" id="PTHR23501:SF198">
    <property type="entry name" value="AZOLE RESISTANCE PROTEIN 1-RELATED"/>
    <property type="match status" value="1"/>
</dbReference>
<protein>
    <recommendedName>
        <fullName evidence="7">Major facilitator superfamily (MFS) profile domain-containing protein</fullName>
    </recommendedName>
</protein>
<feature type="transmembrane region" description="Helical" evidence="6">
    <location>
        <begin position="283"/>
        <end position="303"/>
    </location>
</feature>
<gene>
    <name evidence="8" type="ORF">FHL15_010771</name>
</gene>
<keyword evidence="4 6" id="KW-0472">Membrane</keyword>
<feature type="transmembrane region" description="Helical" evidence="6">
    <location>
        <begin position="121"/>
        <end position="141"/>
    </location>
</feature>
<feature type="transmembrane region" description="Helical" evidence="6">
    <location>
        <begin position="94"/>
        <end position="114"/>
    </location>
</feature>
<name>A0A553HK68_9PEZI</name>
<feature type="domain" description="Major facilitator superfamily (MFS) profile" evidence="7">
    <location>
        <begin position="57"/>
        <end position="549"/>
    </location>
</feature>
<feature type="transmembrane region" description="Helical" evidence="6">
    <location>
        <begin position="447"/>
        <end position="471"/>
    </location>
</feature>
<dbReference type="InterPro" id="IPR020846">
    <property type="entry name" value="MFS_dom"/>
</dbReference>
<dbReference type="Proteomes" id="UP000319160">
    <property type="component" value="Unassembled WGS sequence"/>
</dbReference>
<evidence type="ECO:0000256" key="6">
    <source>
        <dbReference type="SAM" id="Phobius"/>
    </source>
</evidence>
<feature type="transmembrane region" description="Helical" evidence="6">
    <location>
        <begin position="210"/>
        <end position="231"/>
    </location>
</feature>